<evidence type="ECO:0000256" key="2">
    <source>
        <dbReference type="ARBA" id="ARBA00007441"/>
    </source>
</evidence>
<comment type="similarity">
    <text evidence="2 6">Belongs to the class-I pyridoxal-phosphate-dependent aminotransferase family.</text>
</comment>
<evidence type="ECO:0000256" key="1">
    <source>
        <dbReference type="ARBA" id="ARBA00001933"/>
    </source>
</evidence>
<dbReference type="InterPro" id="IPR004839">
    <property type="entry name" value="Aminotransferase_I/II_large"/>
</dbReference>
<accession>A0A6J4R3I5</accession>
<evidence type="ECO:0000256" key="5">
    <source>
        <dbReference type="ARBA" id="ARBA00022898"/>
    </source>
</evidence>
<dbReference type="SUPFAM" id="SSF53383">
    <property type="entry name" value="PLP-dependent transferases"/>
    <property type="match status" value="1"/>
</dbReference>
<dbReference type="CDD" id="cd00609">
    <property type="entry name" value="AAT_like"/>
    <property type="match status" value="1"/>
</dbReference>
<dbReference type="GO" id="GO:0030170">
    <property type="term" value="F:pyridoxal phosphate binding"/>
    <property type="evidence" value="ECO:0007669"/>
    <property type="project" value="InterPro"/>
</dbReference>
<dbReference type="AlphaFoldDB" id="A0A6J4R3I5"/>
<dbReference type="InterPro" id="IPR004838">
    <property type="entry name" value="NHTrfase_class1_PyrdxlP-BS"/>
</dbReference>
<name>A0A6J4R3I5_9ACTN</name>
<dbReference type="InterPro" id="IPR015421">
    <property type="entry name" value="PyrdxlP-dep_Trfase_major"/>
</dbReference>
<dbReference type="Pfam" id="PF00155">
    <property type="entry name" value="Aminotran_1_2"/>
    <property type="match status" value="1"/>
</dbReference>
<dbReference type="Gene3D" id="3.90.1150.10">
    <property type="entry name" value="Aspartate Aminotransferase, domain 1"/>
    <property type="match status" value="1"/>
</dbReference>
<protein>
    <recommendedName>
        <fullName evidence="6">Aminotransferase</fullName>
        <ecNumber evidence="6">2.6.1.-</ecNumber>
    </recommendedName>
</protein>
<evidence type="ECO:0000313" key="8">
    <source>
        <dbReference type="EMBL" id="CAA9463251.1"/>
    </source>
</evidence>
<evidence type="ECO:0000256" key="3">
    <source>
        <dbReference type="ARBA" id="ARBA00022576"/>
    </source>
</evidence>
<reference evidence="8" key="1">
    <citation type="submission" date="2020-02" db="EMBL/GenBank/DDBJ databases">
        <authorList>
            <person name="Meier V. D."/>
        </authorList>
    </citation>
    <scope>NUCLEOTIDE SEQUENCE</scope>
    <source>
        <strain evidence="8">AVDCRST_MAG28</strain>
    </source>
</reference>
<dbReference type="GO" id="GO:0006520">
    <property type="term" value="P:amino acid metabolic process"/>
    <property type="evidence" value="ECO:0007669"/>
    <property type="project" value="InterPro"/>
</dbReference>
<feature type="domain" description="Aminotransferase class I/classII large" evidence="7">
    <location>
        <begin position="31"/>
        <end position="381"/>
    </location>
</feature>
<proteinExistence type="inferred from homology"/>
<dbReference type="Gene3D" id="3.40.640.10">
    <property type="entry name" value="Type I PLP-dependent aspartate aminotransferase-like (Major domain)"/>
    <property type="match status" value="1"/>
</dbReference>
<gene>
    <name evidence="8" type="ORF">AVDCRST_MAG28-3682</name>
</gene>
<dbReference type="PROSITE" id="PS00105">
    <property type="entry name" value="AA_TRANSFER_CLASS_1"/>
    <property type="match status" value="1"/>
</dbReference>
<keyword evidence="4 6" id="KW-0808">Transferase</keyword>
<dbReference type="PANTHER" id="PTHR46383:SF1">
    <property type="entry name" value="ASPARTATE AMINOTRANSFERASE"/>
    <property type="match status" value="1"/>
</dbReference>
<dbReference type="PANTHER" id="PTHR46383">
    <property type="entry name" value="ASPARTATE AMINOTRANSFERASE"/>
    <property type="match status" value="1"/>
</dbReference>
<dbReference type="InterPro" id="IPR015422">
    <property type="entry name" value="PyrdxlP-dep_Trfase_small"/>
</dbReference>
<dbReference type="EMBL" id="CADCVE010000092">
    <property type="protein sequence ID" value="CAA9463251.1"/>
    <property type="molecule type" value="Genomic_DNA"/>
</dbReference>
<evidence type="ECO:0000259" key="7">
    <source>
        <dbReference type="Pfam" id="PF00155"/>
    </source>
</evidence>
<dbReference type="FunFam" id="3.40.640.10:FF:000033">
    <property type="entry name" value="Aspartate aminotransferase"/>
    <property type="match status" value="1"/>
</dbReference>
<comment type="cofactor">
    <cofactor evidence="1 6">
        <name>pyridoxal 5'-phosphate</name>
        <dbReference type="ChEBI" id="CHEBI:597326"/>
    </cofactor>
</comment>
<organism evidence="8">
    <name type="scientific">uncultured Rubrobacteraceae bacterium</name>
    <dbReference type="NCBI Taxonomy" id="349277"/>
    <lineage>
        <taxon>Bacteria</taxon>
        <taxon>Bacillati</taxon>
        <taxon>Actinomycetota</taxon>
        <taxon>Rubrobacteria</taxon>
        <taxon>Rubrobacterales</taxon>
        <taxon>Rubrobacteraceae</taxon>
        <taxon>environmental samples</taxon>
    </lineage>
</organism>
<evidence type="ECO:0000256" key="6">
    <source>
        <dbReference type="RuleBase" id="RU000481"/>
    </source>
</evidence>
<dbReference type="InterPro" id="IPR015424">
    <property type="entry name" value="PyrdxlP-dep_Trfase"/>
</dbReference>
<keyword evidence="5" id="KW-0663">Pyridoxal phosphate</keyword>
<dbReference type="GO" id="GO:0008483">
    <property type="term" value="F:transaminase activity"/>
    <property type="evidence" value="ECO:0007669"/>
    <property type="project" value="UniProtKB-KW"/>
</dbReference>
<dbReference type="InterPro" id="IPR050596">
    <property type="entry name" value="AspAT/PAT-like"/>
</dbReference>
<sequence length="402" mass="43205">MELARRMERLGTESAFSVLAKAKELESQGRKIIHLEIGEPDFDTPEHIIEAGCRALRGGQTHYTPSAGIPELRAAIAADVSRSRGIAVEPQQVVVTPGGKPIMFFVILALVEEGDEVLIPNPAFPIYESMAGFAGARPVFVPLRQENEFRFDLDEFRAGLSERTKLVILNSPANPTGCVLTSEDMAGLAEVLRERPDVFVLSDEIYSRLLYEGPFASIASEPGLGPDGRTIILDGFSKTYAMTGWRLGYGVMPEPLAEEVAKLQVNSNSCASAVAQYAGLEALAGPQDGVQDMLTEFRARRDLIVAGLNDLPGVECLVPQGAFYAFPRITDTGHSAAALADLLLQEAGVACLSGTGFGQYGEGHLRFSYANSRENITLALEQMGKLLQDNPGKTSQATSGSI</sequence>
<evidence type="ECO:0000256" key="4">
    <source>
        <dbReference type="ARBA" id="ARBA00022679"/>
    </source>
</evidence>
<dbReference type="EC" id="2.6.1.-" evidence="6"/>
<keyword evidence="3 6" id="KW-0032">Aminotransferase</keyword>